<evidence type="ECO:0000256" key="1">
    <source>
        <dbReference type="ARBA" id="ARBA00000013"/>
    </source>
</evidence>
<evidence type="ECO:0000259" key="21">
    <source>
        <dbReference type="PROSITE" id="PS51385"/>
    </source>
</evidence>
<comment type="function">
    <text evidence="17">Catalyzes the dehydration of the S-form of NAD(P)HX at the expense of ADP, which is converted to AMP. Together with NAD(P)HX epimerase, which catalyzes the epimerization of the S- and R-forms, the enzyme allows the repair of both epimers of NAD(P)HX, a damaged form of NAD(P)H that is a result of enzymatic or heat-dependent hydration.</text>
</comment>
<evidence type="ECO:0000256" key="11">
    <source>
        <dbReference type="ARBA" id="ARBA00023235"/>
    </source>
</evidence>
<evidence type="ECO:0000256" key="19">
    <source>
        <dbReference type="PIRNR" id="PIRNR017184"/>
    </source>
</evidence>
<dbReference type="GO" id="GO:0005524">
    <property type="term" value="F:ATP binding"/>
    <property type="evidence" value="ECO:0007669"/>
    <property type="project" value="UniProtKB-UniRule"/>
</dbReference>
<feature type="binding site" evidence="17">
    <location>
        <begin position="410"/>
        <end position="414"/>
    </location>
    <ligand>
        <name>AMP</name>
        <dbReference type="ChEBI" id="CHEBI:456215"/>
    </ligand>
</feature>
<keyword evidence="8 17" id="KW-0521">NADP</keyword>
<dbReference type="RefSeq" id="WP_057953553.1">
    <property type="nucleotide sequence ID" value="NZ_CP013118.1"/>
</dbReference>
<evidence type="ECO:0000256" key="4">
    <source>
        <dbReference type="ARBA" id="ARBA00009524"/>
    </source>
</evidence>
<dbReference type="PROSITE" id="PS51383">
    <property type="entry name" value="YJEF_C_3"/>
    <property type="match status" value="1"/>
</dbReference>
<keyword evidence="11 18" id="KW-0413">Isomerase</keyword>
<sequence length="503" mass="55311">MKIFKSPQIREIDKTTIEQEPVLSINLMERAAWQLHKFIEEKFSKDKPITIFAGPGNNGGDAVALARLLTDNNYNANLWLLKIGKDRSADCQANIKRLEGYSNIQTHELSDNDKFPEIPANHLIVEGIFGSGLTRPAEGWPAEVIEFINTLPNPVMSIDIPSGLFSEDNRQNNGAIIKADYTVSFEFPKLAFVLSENELYVGEWQALSIGLLPKTINDTSTKYYYTTENDLPLLKNRTKFAHKGHFGHALLVAGSFGKTGAAVLAAKACIRSGSGLLSIHIPQFSYSIMQSCVPEAMLVIDETEQIYCQKDHLEPFTVVGAGPGIGQKKSMREALHTLITNTDAPMVLDADALNIISQNHELMDLLPKGSILTPHPKEFDRLTKKHEFHYERIETAREMAEKQKLIVVLKGANTAVIDVNGDVHFNSTGNPAMAKGGSGDVLTGIILGLLSSGYDPIDAARLGVFVHGRAADLALQKESEESLIATDIINHLGLAYKSIRELQ</sequence>
<dbReference type="CDD" id="cd01171">
    <property type="entry name" value="YXKO-related"/>
    <property type="match status" value="1"/>
</dbReference>
<feature type="binding site" evidence="17">
    <location>
        <position position="261"/>
    </location>
    <ligand>
        <name>(6S)-NADPHX</name>
        <dbReference type="ChEBI" id="CHEBI:64076"/>
    </ligand>
</feature>
<dbReference type="HAMAP" id="MF_01965">
    <property type="entry name" value="NADHX_dehydratase"/>
    <property type="match status" value="1"/>
</dbReference>
<dbReference type="HAMAP" id="MF_01966">
    <property type="entry name" value="NADHX_epimerase"/>
    <property type="match status" value="1"/>
</dbReference>
<comment type="similarity">
    <text evidence="4 19">In the C-terminal section; belongs to the NnrD/CARKD family.</text>
</comment>
<comment type="similarity">
    <text evidence="18">Belongs to the NnrE/AIBP family.</text>
</comment>
<evidence type="ECO:0000256" key="16">
    <source>
        <dbReference type="ARBA" id="ARBA00049209"/>
    </source>
</evidence>
<proteinExistence type="inferred from homology"/>
<dbReference type="NCBIfam" id="TIGR00196">
    <property type="entry name" value="yjeF_cterm"/>
    <property type="match status" value="1"/>
</dbReference>
<dbReference type="OrthoDB" id="9806925at2"/>
<keyword evidence="13" id="KW-0511">Multifunctional enzyme</keyword>
<evidence type="ECO:0000256" key="2">
    <source>
        <dbReference type="ARBA" id="ARBA00000909"/>
    </source>
</evidence>
<dbReference type="PATRIC" id="fig|1307839.3.peg.2661"/>
<evidence type="ECO:0000256" key="15">
    <source>
        <dbReference type="ARBA" id="ARBA00048238"/>
    </source>
</evidence>
<dbReference type="PIRSF" id="PIRSF017184">
    <property type="entry name" value="Nnr"/>
    <property type="match status" value="1"/>
</dbReference>
<dbReference type="Gene3D" id="3.40.50.10260">
    <property type="entry name" value="YjeF N-terminal domain"/>
    <property type="match status" value="1"/>
</dbReference>
<comment type="similarity">
    <text evidence="3 19">In the N-terminal section; belongs to the NnrE/AIBP family.</text>
</comment>
<dbReference type="GO" id="GO:0052856">
    <property type="term" value="F:NAD(P)HX epimerase activity"/>
    <property type="evidence" value="ECO:0007669"/>
    <property type="project" value="UniProtKB-UniRule"/>
</dbReference>
<feature type="binding site" evidence="17">
    <location>
        <position position="375"/>
    </location>
    <ligand>
        <name>(6S)-NADPHX</name>
        <dbReference type="ChEBI" id="CHEBI:64076"/>
    </ligand>
</feature>
<dbReference type="InterPro" id="IPR017953">
    <property type="entry name" value="Carbohydrate_kinase_pred_CS"/>
</dbReference>
<dbReference type="Gene3D" id="3.40.1190.20">
    <property type="match status" value="1"/>
</dbReference>
<evidence type="ECO:0000313" key="22">
    <source>
        <dbReference type="EMBL" id="ALO16158.1"/>
    </source>
</evidence>
<comment type="caution">
    <text evidence="18">Lacks conserved residue(s) required for the propagation of feature annotation.</text>
</comment>
<keyword evidence="10 17" id="KW-0520">NAD</keyword>
<comment type="function">
    <text evidence="14 19">Bifunctional enzyme that catalyzes the epimerization of the S- and R-forms of NAD(P)HX and the dehydration of the S-form of NAD(P)HX at the expense of ADP, which is converted to AMP. This allows the repair of both epimers of NAD(P)HX, a damaged form of NAD(P)H that is a result of enzymatic or heat-dependent hydration.</text>
</comment>
<dbReference type="KEGG" id="blq:L21SP5_02534"/>
<dbReference type="SUPFAM" id="SSF64153">
    <property type="entry name" value="YjeF N-terminal domain-like"/>
    <property type="match status" value="1"/>
</dbReference>
<keyword evidence="9 18" id="KW-0630">Potassium</keyword>
<keyword evidence="5 18" id="KW-0479">Metal-binding</keyword>
<feature type="binding site" evidence="18">
    <location>
        <begin position="57"/>
        <end position="61"/>
    </location>
    <ligand>
        <name>(6S)-NADPHX</name>
        <dbReference type="ChEBI" id="CHEBI:64076"/>
    </ligand>
</feature>
<evidence type="ECO:0000256" key="18">
    <source>
        <dbReference type="HAMAP-Rule" id="MF_01966"/>
    </source>
</evidence>
<dbReference type="EC" id="4.2.1.136" evidence="19"/>
<gene>
    <name evidence="22" type="primary">nnr</name>
    <name evidence="17" type="synonym">nnrD</name>
    <name evidence="18" type="synonym">nnrE</name>
    <name evidence="22" type="ORF">L21SP5_02534</name>
</gene>
<comment type="subunit">
    <text evidence="17">Homotetramer.</text>
</comment>
<dbReference type="PANTHER" id="PTHR12592">
    <property type="entry name" value="ATP-DEPENDENT (S)-NAD(P)H-HYDRATE DEHYDRATASE FAMILY MEMBER"/>
    <property type="match status" value="1"/>
</dbReference>
<keyword evidence="12 17" id="KW-0456">Lyase</keyword>
<dbReference type="STRING" id="1307839.L21SP5_02534"/>
<evidence type="ECO:0000256" key="12">
    <source>
        <dbReference type="ARBA" id="ARBA00023239"/>
    </source>
</evidence>
<dbReference type="PANTHER" id="PTHR12592:SF0">
    <property type="entry name" value="ATP-DEPENDENT (S)-NAD(P)H-HYDRATE DEHYDRATASE"/>
    <property type="match status" value="1"/>
</dbReference>
<dbReference type="NCBIfam" id="TIGR00197">
    <property type="entry name" value="yjeF_nterm"/>
    <property type="match status" value="1"/>
</dbReference>
<comment type="catalytic activity">
    <reaction evidence="16 17 19">
        <text>(6S)-NADPHX + ADP = AMP + phosphate + NADPH + H(+)</text>
        <dbReference type="Rhea" id="RHEA:32235"/>
        <dbReference type="ChEBI" id="CHEBI:15378"/>
        <dbReference type="ChEBI" id="CHEBI:43474"/>
        <dbReference type="ChEBI" id="CHEBI:57783"/>
        <dbReference type="ChEBI" id="CHEBI:64076"/>
        <dbReference type="ChEBI" id="CHEBI:456215"/>
        <dbReference type="ChEBI" id="CHEBI:456216"/>
        <dbReference type="EC" id="4.2.1.136"/>
    </reaction>
</comment>
<keyword evidence="23" id="KW-1185">Reference proteome</keyword>
<dbReference type="Pfam" id="PF03853">
    <property type="entry name" value="YjeF_N"/>
    <property type="match status" value="1"/>
</dbReference>
<dbReference type="GO" id="GO:0110051">
    <property type="term" value="P:metabolite repair"/>
    <property type="evidence" value="ECO:0007669"/>
    <property type="project" value="TreeGrafter"/>
</dbReference>
<evidence type="ECO:0000256" key="7">
    <source>
        <dbReference type="ARBA" id="ARBA00022840"/>
    </source>
</evidence>
<dbReference type="InterPro" id="IPR029056">
    <property type="entry name" value="Ribokinase-like"/>
</dbReference>
<feature type="binding site" evidence="17">
    <location>
        <position position="324"/>
    </location>
    <ligand>
        <name>(6S)-NADPHX</name>
        <dbReference type="ChEBI" id="CHEBI:64076"/>
    </ligand>
</feature>
<feature type="domain" description="YjeF C-terminal" evidence="20">
    <location>
        <begin position="226"/>
        <end position="499"/>
    </location>
</feature>
<feature type="binding site" evidence="18">
    <location>
        <position position="58"/>
    </location>
    <ligand>
        <name>K(+)</name>
        <dbReference type="ChEBI" id="CHEBI:29103"/>
    </ligand>
</feature>
<feature type="binding site" evidence="17">
    <location>
        <position position="440"/>
    </location>
    <ligand>
        <name>(6S)-NADPHX</name>
        <dbReference type="ChEBI" id="CHEBI:64076"/>
    </ligand>
</feature>
<feature type="binding site" evidence="17">
    <location>
        <position position="439"/>
    </location>
    <ligand>
        <name>AMP</name>
        <dbReference type="ChEBI" id="CHEBI:456215"/>
    </ligand>
</feature>
<dbReference type="PROSITE" id="PS01050">
    <property type="entry name" value="YJEF_C_2"/>
    <property type="match status" value="1"/>
</dbReference>
<dbReference type="Proteomes" id="UP000064893">
    <property type="component" value="Chromosome"/>
</dbReference>
<comment type="catalytic activity">
    <reaction evidence="2 18 19">
        <text>(6R)-NADPHX = (6S)-NADPHX</text>
        <dbReference type="Rhea" id="RHEA:32227"/>
        <dbReference type="ChEBI" id="CHEBI:64076"/>
        <dbReference type="ChEBI" id="CHEBI:64077"/>
        <dbReference type="EC" id="5.1.99.6"/>
    </reaction>
</comment>
<comment type="catalytic activity">
    <reaction evidence="15 17 19">
        <text>(6S)-NADHX + ADP = AMP + phosphate + NADH + H(+)</text>
        <dbReference type="Rhea" id="RHEA:32223"/>
        <dbReference type="ChEBI" id="CHEBI:15378"/>
        <dbReference type="ChEBI" id="CHEBI:43474"/>
        <dbReference type="ChEBI" id="CHEBI:57945"/>
        <dbReference type="ChEBI" id="CHEBI:64074"/>
        <dbReference type="ChEBI" id="CHEBI:456215"/>
        <dbReference type="ChEBI" id="CHEBI:456216"/>
        <dbReference type="EC" id="4.2.1.136"/>
    </reaction>
</comment>
<dbReference type="InterPro" id="IPR030677">
    <property type="entry name" value="Nnr"/>
</dbReference>
<comment type="function">
    <text evidence="18">Catalyzes the epimerization of the S- and R-forms of NAD(P)HX, a damaged form of NAD(P)H that is a result of enzymatic or heat-dependent hydration. This is a prerequisite for the S-specific NAD(P)H-hydrate dehydratase to allow the repair of both epimers of NAD(P)HX.</text>
</comment>
<dbReference type="InterPro" id="IPR036652">
    <property type="entry name" value="YjeF_N_dom_sf"/>
</dbReference>
<evidence type="ECO:0000256" key="6">
    <source>
        <dbReference type="ARBA" id="ARBA00022741"/>
    </source>
</evidence>
<evidence type="ECO:0000256" key="14">
    <source>
        <dbReference type="ARBA" id="ARBA00025153"/>
    </source>
</evidence>
<feature type="binding site" evidence="18">
    <location>
        <begin position="130"/>
        <end position="136"/>
    </location>
    <ligand>
        <name>(6S)-NADPHX</name>
        <dbReference type="ChEBI" id="CHEBI:64076"/>
    </ligand>
</feature>
<dbReference type="Pfam" id="PF01256">
    <property type="entry name" value="Carb_kinase"/>
    <property type="match status" value="1"/>
</dbReference>
<dbReference type="GO" id="GO:0052855">
    <property type="term" value="F:ADP-dependent NAD(P)H-hydrate dehydratase activity"/>
    <property type="evidence" value="ECO:0007669"/>
    <property type="project" value="UniProtKB-UniRule"/>
</dbReference>
<evidence type="ECO:0000256" key="5">
    <source>
        <dbReference type="ARBA" id="ARBA00022723"/>
    </source>
</evidence>
<feature type="binding site" evidence="18">
    <location>
        <position position="159"/>
    </location>
    <ligand>
        <name>(6S)-NADPHX</name>
        <dbReference type="ChEBI" id="CHEBI:64076"/>
    </ligand>
</feature>
<name>A0A0S2I1K8_9BACT</name>
<evidence type="ECO:0000256" key="9">
    <source>
        <dbReference type="ARBA" id="ARBA00022958"/>
    </source>
</evidence>
<dbReference type="GO" id="GO:0046872">
    <property type="term" value="F:metal ion binding"/>
    <property type="evidence" value="ECO:0007669"/>
    <property type="project" value="UniProtKB-UniRule"/>
</dbReference>
<evidence type="ECO:0000256" key="10">
    <source>
        <dbReference type="ARBA" id="ARBA00023027"/>
    </source>
</evidence>
<comment type="catalytic activity">
    <reaction evidence="1 18 19">
        <text>(6R)-NADHX = (6S)-NADHX</text>
        <dbReference type="Rhea" id="RHEA:32215"/>
        <dbReference type="ChEBI" id="CHEBI:64074"/>
        <dbReference type="ChEBI" id="CHEBI:64075"/>
        <dbReference type="EC" id="5.1.99.6"/>
    </reaction>
</comment>
<evidence type="ECO:0000256" key="17">
    <source>
        <dbReference type="HAMAP-Rule" id="MF_01965"/>
    </source>
</evidence>
<evidence type="ECO:0000256" key="8">
    <source>
        <dbReference type="ARBA" id="ARBA00022857"/>
    </source>
</evidence>
<dbReference type="InterPro" id="IPR000631">
    <property type="entry name" value="CARKD"/>
</dbReference>
<keyword evidence="7 17" id="KW-0067">ATP-binding</keyword>
<accession>A0A0S2I1K8</accession>
<feature type="domain" description="YjeF N-terminal" evidence="21">
    <location>
        <begin position="9"/>
        <end position="217"/>
    </location>
</feature>
<protein>
    <recommendedName>
        <fullName evidence="19">Bifunctional NAD(P)H-hydrate repair enzyme</fullName>
    </recommendedName>
    <alternativeName>
        <fullName evidence="19">Nicotinamide nucleotide repair protein</fullName>
    </alternativeName>
    <domain>
        <recommendedName>
            <fullName evidence="19">ADP-dependent (S)-NAD(P)H-hydrate dehydratase</fullName>
            <ecNumber evidence="19">4.2.1.136</ecNumber>
        </recommendedName>
        <alternativeName>
            <fullName evidence="19">ADP-dependent NAD(P)HX dehydratase</fullName>
        </alternativeName>
    </domain>
    <domain>
        <recommendedName>
            <fullName evidence="19">NAD(P)H-hydrate epimerase</fullName>
            <ecNumber evidence="19">5.1.99.6</ecNumber>
        </recommendedName>
    </domain>
</protein>
<dbReference type="InterPro" id="IPR004443">
    <property type="entry name" value="YjeF_N_dom"/>
</dbReference>
<evidence type="ECO:0000256" key="13">
    <source>
        <dbReference type="ARBA" id="ARBA00023268"/>
    </source>
</evidence>
<evidence type="ECO:0000313" key="23">
    <source>
        <dbReference type="Proteomes" id="UP000064893"/>
    </source>
</evidence>
<dbReference type="GO" id="GO:0046496">
    <property type="term" value="P:nicotinamide nucleotide metabolic process"/>
    <property type="evidence" value="ECO:0007669"/>
    <property type="project" value="UniProtKB-UniRule"/>
</dbReference>
<feature type="binding site" evidence="18">
    <location>
        <position position="162"/>
    </location>
    <ligand>
        <name>K(+)</name>
        <dbReference type="ChEBI" id="CHEBI:29103"/>
    </ligand>
</feature>
<dbReference type="EMBL" id="CP013118">
    <property type="protein sequence ID" value="ALO16158.1"/>
    <property type="molecule type" value="Genomic_DNA"/>
</dbReference>
<comment type="similarity">
    <text evidence="17">Belongs to the NnrD/CARKD family.</text>
</comment>
<reference evidence="22 23" key="1">
    <citation type="submission" date="2015-11" db="EMBL/GenBank/DDBJ databases">
        <title>Description and complete genome sequence of a novel strain predominating in hypersaline microbial mats and representing a new family of the Bacteriodetes phylum.</title>
        <authorList>
            <person name="Spring S."/>
            <person name="Bunk B."/>
            <person name="Sproer C."/>
            <person name="Klenk H.-P."/>
        </authorList>
    </citation>
    <scope>NUCLEOTIDE SEQUENCE [LARGE SCALE GENOMIC DNA]</scope>
    <source>
        <strain evidence="22 23">L21-Spi-D4</strain>
    </source>
</reference>
<evidence type="ECO:0000256" key="3">
    <source>
        <dbReference type="ARBA" id="ARBA00006001"/>
    </source>
</evidence>
<dbReference type="EC" id="5.1.99.6" evidence="19"/>
<dbReference type="AlphaFoldDB" id="A0A0S2I1K8"/>
<evidence type="ECO:0000259" key="20">
    <source>
        <dbReference type="PROSITE" id="PS51383"/>
    </source>
</evidence>
<organism evidence="22 23">
    <name type="scientific">Salinivirga cyanobacteriivorans</name>
    <dbReference type="NCBI Taxonomy" id="1307839"/>
    <lineage>
        <taxon>Bacteria</taxon>
        <taxon>Pseudomonadati</taxon>
        <taxon>Bacteroidota</taxon>
        <taxon>Bacteroidia</taxon>
        <taxon>Bacteroidales</taxon>
        <taxon>Salinivirgaceae</taxon>
        <taxon>Salinivirga</taxon>
    </lineage>
</organism>
<comment type="cofactor">
    <cofactor evidence="18 19">
        <name>K(+)</name>
        <dbReference type="ChEBI" id="CHEBI:29103"/>
    </cofactor>
    <text evidence="18 19">Binds 1 potassium ion per subunit.</text>
</comment>
<dbReference type="SUPFAM" id="SSF53613">
    <property type="entry name" value="Ribokinase-like"/>
    <property type="match status" value="1"/>
</dbReference>
<keyword evidence="6 17" id="KW-0547">Nucleotide-binding</keyword>
<comment type="cofactor">
    <cofactor evidence="17">
        <name>Mg(2+)</name>
        <dbReference type="ChEBI" id="CHEBI:18420"/>
    </cofactor>
</comment>
<dbReference type="PROSITE" id="PS51385">
    <property type="entry name" value="YJEF_N"/>
    <property type="match status" value="1"/>
</dbReference>